<feature type="transmembrane region" description="Helical" evidence="8">
    <location>
        <begin position="145"/>
        <end position="163"/>
    </location>
</feature>
<feature type="transmembrane region" description="Helical" evidence="8">
    <location>
        <begin position="21"/>
        <end position="39"/>
    </location>
</feature>
<protein>
    <submittedName>
        <fullName evidence="10">Glycosyl transferase family 39</fullName>
    </submittedName>
</protein>
<evidence type="ECO:0000256" key="6">
    <source>
        <dbReference type="ARBA" id="ARBA00022989"/>
    </source>
</evidence>
<feature type="domain" description="Glycosyltransferase RgtA/B/C/D-like" evidence="9">
    <location>
        <begin position="119"/>
        <end position="256"/>
    </location>
</feature>
<dbReference type="InterPro" id="IPR038731">
    <property type="entry name" value="RgtA/B/C-like"/>
</dbReference>
<dbReference type="PANTHER" id="PTHR33908">
    <property type="entry name" value="MANNOSYLTRANSFERASE YKCB-RELATED"/>
    <property type="match status" value="1"/>
</dbReference>
<comment type="caution">
    <text evidence="10">The sequence shown here is derived from an EMBL/GenBank/DDBJ whole genome shotgun (WGS) entry which is preliminary data.</text>
</comment>
<dbReference type="STRING" id="1618570.UT08_C0004G0006"/>
<organism evidence="10 11">
    <name type="scientific">Candidatus Woesebacteria bacterium GW2011_GWB1_38_8</name>
    <dbReference type="NCBI Taxonomy" id="1618570"/>
    <lineage>
        <taxon>Bacteria</taxon>
        <taxon>Candidatus Woeseibacteriota</taxon>
    </lineage>
</organism>
<keyword evidence="7 8" id="KW-0472">Membrane</keyword>
<dbReference type="InterPro" id="IPR050297">
    <property type="entry name" value="LipidA_mod_glycosyltrf_83"/>
</dbReference>
<evidence type="ECO:0000256" key="4">
    <source>
        <dbReference type="ARBA" id="ARBA00022679"/>
    </source>
</evidence>
<dbReference type="EMBL" id="LBVL01000004">
    <property type="protein sequence ID" value="KKQ85694.1"/>
    <property type="molecule type" value="Genomic_DNA"/>
</dbReference>
<feature type="transmembrane region" description="Helical" evidence="8">
    <location>
        <begin position="316"/>
        <end position="337"/>
    </location>
</feature>
<evidence type="ECO:0000259" key="9">
    <source>
        <dbReference type="Pfam" id="PF13231"/>
    </source>
</evidence>
<feature type="transmembrane region" description="Helical" evidence="8">
    <location>
        <begin position="370"/>
        <end position="389"/>
    </location>
</feature>
<dbReference type="GO" id="GO:0005886">
    <property type="term" value="C:plasma membrane"/>
    <property type="evidence" value="ECO:0007669"/>
    <property type="project" value="UniProtKB-SubCell"/>
</dbReference>
<evidence type="ECO:0000313" key="11">
    <source>
        <dbReference type="Proteomes" id="UP000034081"/>
    </source>
</evidence>
<keyword evidence="3" id="KW-0328">Glycosyltransferase</keyword>
<feature type="transmembrane region" description="Helical" evidence="8">
    <location>
        <begin position="239"/>
        <end position="256"/>
    </location>
</feature>
<name>A0A0G0NII2_9BACT</name>
<proteinExistence type="predicted"/>
<feature type="transmembrane region" description="Helical" evidence="8">
    <location>
        <begin position="117"/>
        <end position="138"/>
    </location>
</feature>
<dbReference type="Pfam" id="PF13231">
    <property type="entry name" value="PMT_2"/>
    <property type="match status" value="1"/>
</dbReference>
<dbReference type="Proteomes" id="UP000034081">
    <property type="component" value="Unassembled WGS sequence"/>
</dbReference>
<comment type="subcellular location">
    <subcellularLocation>
        <location evidence="1">Cell membrane</location>
        <topology evidence="1">Multi-pass membrane protein</topology>
    </subcellularLocation>
</comment>
<evidence type="ECO:0000256" key="8">
    <source>
        <dbReference type="SAM" id="Phobius"/>
    </source>
</evidence>
<reference evidence="10 11" key="1">
    <citation type="journal article" date="2015" name="Nature">
        <title>rRNA introns, odd ribosomes, and small enigmatic genomes across a large radiation of phyla.</title>
        <authorList>
            <person name="Brown C.T."/>
            <person name="Hug L.A."/>
            <person name="Thomas B.C."/>
            <person name="Sharon I."/>
            <person name="Castelle C.J."/>
            <person name="Singh A."/>
            <person name="Wilkins M.J."/>
            <person name="Williams K.H."/>
            <person name="Banfield J.F."/>
        </authorList>
    </citation>
    <scope>NUCLEOTIDE SEQUENCE [LARGE SCALE GENOMIC DNA]</scope>
</reference>
<dbReference type="GO" id="GO:0009103">
    <property type="term" value="P:lipopolysaccharide biosynthetic process"/>
    <property type="evidence" value="ECO:0007669"/>
    <property type="project" value="UniProtKB-ARBA"/>
</dbReference>
<evidence type="ECO:0000313" key="10">
    <source>
        <dbReference type="EMBL" id="KKQ85694.1"/>
    </source>
</evidence>
<dbReference type="AlphaFoldDB" id="A0A0G0NII2"/>
<accession>A0A0G0NII2</accession>
<gene>
    <name evidence="10" type="ORF">UT08_C0004G0006</name>
</gene>
<evidence type="ECO:0000256" key="5">
    <source>
        <dbReference type="ARBA" id="ARBA00022692"/>
    </source>
</evidence>
<keyword evidence="2" id="KW-1003">Cell membrane</keyword>
<feature type="transmembrane region" description="Helical" evidence="8">
    <location>
        <begin position="194"/>
        <end position="219"/>
    </location>
</feature>
<keyword evidence="5 8" id="KW-0812">Transmembrane</keyword>
<keyword evidence="6 8" id="KW-1133">Transmembrane helix</keyword>
<evidence type="ECO:0000256" key="2">
    <source>
        <dbReference type="ARBA" id="ARBA00022475"/>
    </source>
</evidence>
<evidence type="ECO:0000256" key="7">
    <source>
        <dbReference type="ARBA" id="ARBA00023136"/>
    </source>
</evidence>
<evidence type="ECO:0000256" key="3">
    <source>
        <dbReference type="ARBA" id="ARBA00022676"/>
    </source>
</evidence>
<feature type="transmembrane region" description="Helical" evidence="8">
    <location>
        <begin position="344"/>
        <end position="364"/>
    </location>
</feature>
<dbReference type="GO" id="GO:0016763">
    <property type="term" value="F:pentosyltransferase activity"/>
    <property type="evidence" value="ECO:0007669"/>
    <property type="project" value="TreeGrafter"/>
</dbReference>
<sequence length="488" mass="56791">MQRIIKLLNKYIDQIKRINNIEYIILSLMLTLGLIVRLYKINSPIADWHSFRQADTASVTRTFVDKGINIFIPKYHDVSRVQSGLPNPQGYRFVEFPLYNAIHAILVKNAPIFTLEVWGRLLSIFSALLTSFFIFLIGKKLYGKWYGLTASFFYLILPFNIYFTRTVLPEPMAIMFALASLWFFLIYTEKSKVFYLYLSSLSLSFGILIKPYVIFYGVVLVYYFYNKFGIRNLIRKKDLIISLLIILLPFIAWRIWMQHFPEGIPFWKWTFNGDGIRFRPAFWRWIFGERLGYLILGIWGLVPFIFGILSLKKKDWLLIASLIGSFLYVATFATANVRHDYYQVLVIPALCFTLASGVLTMWNGNYFNKIVCRLILILSLFLALLIGATEAREFYKINRPEIVSAGEAVDRLTAKNSLVIAAYNGDTAFLYQTKRLGWPVVELPINELIQEGAEYYASVNFNDPQTQEFMEKFDVIEKTDKYVVIKLK</sequence>
<dbReference type="PANTHER" id="PTHR33908:SF11">
    <property type="entry name" value="MEMBRANE PROTEIN"/>
    <property type="match status" value="1"/>
</dbReference>
<keyword evidence="4 10" id="KW-0808">Transferase</keyword>
<evidence type="ECO:0000256" key="1">
    <source>
        <dbReference type="ARBA" id="ARBA00004651"/>
    </source>
</evidence>
<feature type="transmembrane region" description="Helical" evidence="8">
    <location>
        <begin position="291"/>
        <end position="310"/>
    </location>
</feature>